<dbReference type="InterPro" id="IPR036511">
    <property type="entry name" value="TGT-like_sf"/>
</dbReference>
<proteinExistence type="inferred from homology"/>
<evidence type="ECO:0000256" key="4">
    <source>
        <dbReference type="ARBA" id="ARBA00022694"/>
    </source>
</evidence>
<feature type="domain" description="tRNA-guanine(15) transglycosylase-like" evidence="8">
    <location>
        <begin position="15"/>
        <end position="372"/>
    </location>
</feature>
<dbReference type="GO" id="GO:0046872">
    <property type="term" value="F:metal ion binding"/>
    <property type="evidence" value="ECO:0007669"/>
    <property type="project" value="UniProtKB-KW"/>
</dbReference>
<accession>A0A562UWF5</accession>
<feature type="active site" description="Nucleophile" evidence="7">
    <location>
        <position position="271"/>
    </location>
</feature>
<protein>
    <recommendedName>
        <fullName evidence="7">Queuine tRNA-ribosyltransferase</fullName>
        <ecNumber evidence="7">2.4.2.29</ecNumber>
    </recommendedName>
    <alternativeName>
        <fullName evidence="7">Guanine insertion enzyme</fullName>
    </alternativeName>
    <alternativeName>
        <fullName evidence="7">tRNA-guanine transglycosylase</fullName>
    </alternativeName>
</protein>
<feature type="binding site" evidence="7">
    <location>
        <position position="194"/>
    </location>
    <ligand>
        <name>substrate</name>
    </ligand>
</feature>
<keyword evidence="10" id="KW-1185">Reference proteome</keyword>
<feature type="binding site" evidence="7">
    <location>
        <position position="221"/>
    </location>
    <ligand>
        <name>substrate</name>
    </ligand>
</feature>
<keyword evidence="7" id="KW-0862">Zinc</keyword>
<dbReference type="GO" id="GO:0008616">
    <property type="term" value="P:tRNA queuosine(34) biosynthetic process"/>
    <property type="evidence" value="ECO:0007669"/>
    <property type="project" value="UniProtKB-UniRule"/>
</dbReference>
<evidence type="ECO:0000259" key="8">
    <source>
        <dbReference type="Pfam" id="PF01702"/>
    </source>
</evidence>
<evidence type="ECO:0000256" key="3">
    <source>
        <dbReference type="ARBA" id="ARBA00022679"/>
    </source>
</evidence>
<evidence type="ECO:0000313" key="10">
    <source>
        <dbReference type="Proteomes" id="UP000320547"/>
    </source>
</evidence>
<dbReference type="NCBIfam" id="TIGR00449">
    <property type="entry name" value="tgt_general"/>
    <property type="match status" value="1"/>
</dbReference>
<comment type="catalytic activity">
    <reaction evidence="6 7">
        <text>7-aminomethyl-7-carbaguanine + guanosine(34) in tRNA = 7-aminomethyl-7-carbaguanosine(34) in tRNA + guanine</text>
        <dbReference type="Rhea" id="RHEA:24104"/>
        <dbReference type="Rhea" id="RHEA-COMP:10341"/>
        <dbReference type="Rhea" id="RHEA-COMP:10342"/>
        <dbReference type="ChEBI" id="CHEBI:16235"/>
        <dbReference type="ChEBI" id="CHEBI:58703"/>
        <dbReference type="ChEBI" id="CHEBI:74269"/>
        <dbReference type="ChEBI" id="CHEBI:82833"/>
        <dbReference type="EC" id="2.4.2.29"/>
    </reaction>
</comment>
<dbReference type="GO" id="GO:0008479">
    <property type="term" value="F:tRNA-guanosine(34) queuine transglycosylase activity"/>
    <property type="evidence" value="ECO:0007669"/>
    <property type="project" value="UniProtKB-UniRule"/>
</dbReference>
<feature type="active site" description="Proton acceptor" evidence="7">
    <location>
        <position position="93"/>
    </location>
</feature>
<dbReference type="PANTHER" id="PTHR46499">
    <property type="entry name" value="QUEUINE TRNA-RIBOSYLTRANSFERASE"/>
    <property type="match status" value="1"/>
</dbReference>
<organism evidence="9 10">
    <name type="scientific">Altererythrobacter ishigakiensis</name>
    <dbReference type="NCBI Taxonomy" id="476157"/>
    <lineage>
        <taxon>Bacteria</taxon>
        <taxon>Pseudomonadati</taxon>
        <taxon>Pseudomonadota</taxon>
        <taxon>Alphaproteobacteria</taxon>
        <taxon>Sphingomonadales</taxon>
        <taxon>Erythrobacteraceae</taxon>
        <taxon>Altererythrobacter</taxon>
    </lineage>
</organism>
<evidence type="ECO:0000256" key="2">
    <source>
        <dbReference type="ARBA" id="ARBA00022676"/>
    </source>
</evidence>
<comment type="function">
    <text evidence="7">Catalyzes the base-exchange of a guanine (G) residue with the queuine precursor 7-aminomethyl-7-deazaguanine (PreQ1) at position 34 (anticodon wobble position) in tRNAs with GU(N) anticodons (tRNA-Asp, -Asn, -His and -Tyr). Catalysis occurs through a double-displacement mechanism. The nucleophile active site attacks the C1' of nucleotide 34 to detach the guanine base from the RNA, forming a covalent enzyme-RNA intermediate. The proton acceptor active site deprotonates the incoming PreQ1, allowing a nucleophilic attack on the C1' of the ribose to form the product. After dissociation, two additional enzymatic reactions on the tRNA convert PreQ1 to queuine (Q), resulting in the hypermodified nucleoside queuosine (7-(((4,5-cis-dihydroxy-2-cyclopenten-1-yl)amino)methyl)-7-deazaguanosine).</text>
</comment>
<feature type="region of interest" description="RNA binding; important for wobble base 34 recognition" evidence="7">
    <location>
        <begin position="276"/>
        <end position="280"/>
    </location>
</feature>
<dbReference type="HAMAP" id="MF_00168">
    <property type="entry name" value="Q_tRNA_Tgt"/>
    <property type="match status" value="1"/>
</dbReference>
<comment type="subunit">
    <text evidence="7">Homodimer. Within each dimer, one monomer is responsible for RNA recognition and catalysis, while the other monomer binds to the replacement base PreQ1.</text>
</comment>
<dbReference type="AlphaFoldDB" id="A0A562UWF5"/>
<dbReference type="InterPro" id="IPR004803">
    <property type="entry name" value="TGT"/>
</dbReference>
<dbReference type="PANTHER" id="PTHR46499:SF1">
    <property type="entry name" value="QUEUINE TRNA-RIBOSYLTRANSFERASE"/>
    <property type="match status" value="1"/>
</dbReference>
<dbReference type="FunFam" id="3.20.20.105:FF:000001">
    <property type="entry name" value="Queuine tRNA-ribosyltransferase"/>
    <property type="match status" value="1"/>
</dbReference>
<feature type="binding site" evidence="7">
    <location>
        <position position="314"/>
    </location>
    <ligand>
        <name>Zn(2+)</name>
        <dbReference type="ChEBI" id="CHEBI:29105"/>
    </ligand>
</feature>
<feature type="binding site" evidence="7">
    <location>
        <position position="311"/>
    </location>
    <ligand>
        <name>Zn(2+)</name>
        <dbReference type="ChEBI" id="CHEBI:29105"/>
    </ligand>
</feature>
<keyword evidence="4 7" id="KW-0819">tRNA processing</keyword>
<feature type="binding site" evidence="7">
    <location>
        <position position="147"/>
    </location>
    <ligand>
        <name>substrate</name>
    </ligand>
</feature>
<comment type="cofactor">
    <cofactor evidence="7">
        <name>Zn(2+)</name>
        <dbReference type="ChEBI" id="CHEBI:29105"/>
    </cofactor>
    <text evidence="7">Binds 1 zinc ion per subunit.</text>
</comment>
<dbReference type="Proteomes" id="UP000320547">
    <property type="component" value="Unassembled WGS sequence"/>
</dbReference>
<evidence type="ECO:0000256" key="5">
    <source>
        <dbReference type="ARBA" id="ARBA00022785"/>
    </source>
</evidence>
<dbReference type="SUPFAM" id="SSF51713">
    <property type="entry name" value="tRNA-guanine transglycosylase"/>
    <property type="match status" value="1"/>
</dbReference>
<evidence type="ECO:0000256" key="1">
    <source>
        <dbReference type="ARBA" id="ARBA00004691"/>
    </source>
</evidence>
<dbReference type="RefSeq" id="WP_067599942.1">
    <property type="nucleotide sequence ID" value="NZ_CP015963.1"/>
</dbReference>
<dbReference type="EMBL" id="VLLK01000001">
    <property type="protein sequence ID" value="TWJ09955.1"/>
    <property type="molecule type" value="Genomic_DNA"/>
</dbReference>
<evidence type="ECO:0000256" key="7">
    <source>
        <dbReference type="HAMAP-Rule" id="MF_00168"/>
    </source>
</evidence>
<dbReference type="OrthoDB" id="9805417at2"/>
<dbReference type="NCBIfam" id="TIGR00430">
    <property type="entry name" value="Q_tRNA_tgt"/>
    <property type="match status" value="1"/>
</dbReference>
<dbReference type="UniPathway" id="UPA00392"/>
<feature type="binding site" evidence="7">
    <location>
        <position position="309"/>
    </location>
    <ligand>
        <name>Zn(2+)</name>
        <dbReference type="ChEBI" id="CHEBI:29105"/>
    </ligand>
</feature>
<feature type="binding site" evidence="7">
    <location>
        <position position="340"/>
    </location>
    <ligand>
        <name>Zn(2+)</name>
        <dbReference type="ChEBI" id="CHEBI:29105"/>
    </ligand>
</feature>
<dbReference type="InterPro" id="IPR050076">
    <property type="entry name" value="ArchSynthase1/Queuine_TRR"/>
</dbReference>
<dbReference type="Gene3D" id="3.20.20.105">
    <property type="entry name" value="Queuine tRNA-ribosyltransferase-like"/>
    <property type="match status" value="1"/>
</dbReference>
<comment type="pathway">
    <text evidence="1 7">tRNA modification; tRNA-queuosine biosynthesis.</text>
</comment>
<dbReference type="STRING" id="476157.GCA_001663155_01746"/>
<reference evidence="9 10" key="1">
    <citation type="submission" date="2019-07" db="EMBL/GenBank/DDBJ databases">
        <title>Genomic Encyclopedia of Archaeal and Bacterial Type Strains, Phase II (KMG-II): from individual species to whole genera.</title>
        <authorList>
            <person name="Goeker M."/>
        </authorList>
    </citation>
    <scope>NUCLEOTIDE SEQUENCE [LARGE SCALE GENOMIC DNA]</scope>
    <source>
        <strain evidence="9 10">ATCC BAA-2084</strain>
    </source>
</reference>
<evidence type="ECO:0000313" key="9">
    <source>
        <dbReference type="EMBL" id="TWJ09955.1"/>
    </source>
</evidence>
<sequence length="375" mass="41815">MTERFKFSINATDGRARTGRIEMQRGDIRTPAFMPVGTAATVKAMKPETVREIGADIILGNTYHLMLRPGAERVARLGGLHQFMNWQRPILTDSGGYQVMSLSELRKLTEQGVEFRSHIDGSKHMLTPERSMEIQRLLGSDIVMAFDECPRADQPRDVIAVSMELSMRWAKRSRDGFDSGEEHAAQSALFGIQQGALDEDLRKISAQKLTDIGFDGYSVGGLAVGEGQDAMFATLDFAPDQLPYDKPRYLMGVGKPDDLVGAVERGIDMFDCVLPTRSGRNGQAFTWNGPLNLRNAKHAEDTGPLDEKCTCNVCQTYSRAYLHHLQKSGEILGAMLVTEHNLSFYQQLMQGMRDAISESRFDAFASDFRREYLSA</sequence>
<keyword evidence="3 7" id="KW-0808">Transferase</keyword>
<comment type="similarity">
    <text evidence="7">Belongs to the queuine tRNA-ribosyltransferase family.</text>
</comment>
<feature type="binding site" evidence="7">
    <location>
        <begin position="93"/>
        <end position="97"/>
    </location>
    <ligand>
        <name>substrate</name>
    </ligand>
</feature>
<gene>
    <name evidence="7" type="primary">tgt</name>
    <name evidence="9" type="ORF">JN10_1611</name>
</gene>
<comment type="caution">
    <text evidence="9">The sequence shown here is derived from an EMBL/GenBank/DDBJ whole genome shotgun (WGS) entry which is preliminary data.</text>
</comment>
<keyword evidence="7" id="KW-0479">Metal-binding</keyword>
<dbReference type="Pfam" id="PF01702">
    <property type="entry name" value="TGT"/>
    <property type="match status" value="1"/>
</dbReference>
<name>A0A562UWF5_9SPHN</name>
<dbReference type="InterPro" id="IPR002616">
    <property type="entry name" value="tRNA_ribo_trans-like"/>
</dbReference>
<dbReference type="EC" id="2.4.2.29" evidence="7"/>
<feature type="region of interest" description="RNA binding" evidence="7">
    <location>
        <begin position="252"/>
        <end position="258"/>
    </location>
</feature>
<dbReference type="GO" id="GO:0005829">
    <property type="term" value="C:cytosol"/>
    <property type="evidence" value="ECO:0007669"/>
    <property type="project" value="TreeGrafter"/>
</dbReference>
<keyword evidence="2 7" id="KW-0328">Glycosyltransferase</keyword>
<keyword evidence="5 7" id="KW-0671">Queuosine biosynthesis</keyword>
<evidence type="ECO:0000256" key="6">
    <source>
        <dbReference type="ARBA" id="ARBA00050112"/>
    </source>
</evidence>